<organism evidence="2 3">
    <name type="scientific">Polarella glacialis</name>
    <name type="common">Dinoflagellate</name>
    <dbReference type="NCBI Taxonomy" id="89957"/>
    <lineage>
        <taxon>Eukaryota</taxon>
        <taxon>Sar</taxon>
        <taxon>Alveolata</taxon>
        <taxon>Dinophyceae</taxon>
        <taxon>Suessiales</taxon>
        <taxon>Suessiaceae</taxon>
        <taxon>Polarella</taxon>
    </lineage>
</organism>
<feature type="compositionally biased region" description="Low complexity" evidence="1">
    <location>
        <begin position="37"/>
        <end position="49"/>
    </location>
</feature>
<evidence type="ECO:0000313" key="3">
    <source>
        <dbReference type="Proteomes" id="UP000626109"/>
    </source>
</evidence>
<protein>
    <submittedName>
        <fullName evidence="2">Uncharacterized protein</fullName>
    </submittedName>
</protein>
<comment type="caution">
    <text evidence="2">The sequence shown here is derived from an EMBL/GenBank/DDBJ whole genome shotgun (WGS) entry which is preliminary data.</text>
</comment>
<dbReference type="EMBL" id="CAJNNW010029428">
    <property type="protein sequence ID" value="CAE8700227.1"/>
    <property type="molecule type" value="Genomic_DNA"/>
</dbReference>
<evidence type="ECO:0000256" key="1">
    <source>
        <dbReference type="SAM" id="MobiDB-lite"/>
    </source>
</evidence>
<name>A0A813KCX7_POLGL</name>
<feature type="compositionally biased region" description="Basic and acidic residues" evidence="1">
    <location>
        <begin position="55"/>
        <end position="66"/>
    </location>
</feature>
<dbReference type="Proteomes" id="UP000626109">
    <property type="component" value="Unassembled WGS sequence"/>
</dbReference>
<reference evidence="2" key="1">
    <citation type="submission" date="2021-02" db="EMBL/GenBank/DDBJ databases">
        <authorList>
            <person name="Dougan E. K."/>
            <person name="Rhodes N."/>
            <person name="Thang M."/>
            <person name="Chan C."/>
        </authorList>
    </citation>
    <scope>NUCLEOTIDE SEQUENCE</scope>
</reference>
<evidence type="ECO:0000313" key="2">
    <source>
        <dbReference type="EMBL" id="CAE8700227.1"/>
    </source>
</evidence>
<feature type="non-terminal residue" evidence="2">
    <location>
        <position position="1"/>
    </location>
</feature>
<feature type="region of interest" description="Disordered" evidence="1">
    <location>
        <begin position="1"/>
        <end position="66"/>
    </location>
</feature>
<gene>
    <name evidence="2" type="ORF">PGLA2088_LOCUS31514</name>
</gene>
<sequence>ALAARSSMEVTVPVSATPAPDAALYRLSGSSTGYGRTSPPTDSPPTTSSQGLGQGEKEMQDVSKQEAEVHHLQVTREVRSLREEVLSLRVAAGSGRAEVAARIDNKAQ</sequence>
<accession>A0A813KCX7</accession>
<dbReference type="AlphaFoldDB" id="A0A813KCX7"/>
<feature type="non-terminal residue" evidence="2">
    <location>
        <position position="108"/>
    </location>
</feature>
<proteinExistence type="predicted"/>